<name>V5RK97_SPIAP</name>
<dbReference type="eggNOG" id="ENOG50346KY">
    <property type="taxonomic scope" value="Bacteria"/>
</dbReference>
<dbReference type="OrthoDB" id="397686at2"/>
<feature type="transmembrane region" description="Helical" evidence="1">
    <location>
        <begin position="511"/>
        <end position="532"/>
    </location>
</feature>
<protein>
    <submittedName>
        <fullName evidence="2">Uncharacterized protein</fullName>
    </submittedName>
</protein>
<dbReference type="PATRIC" id="fig|1276258.3.peg.680"/>
<reference evidence="2 3" key="1">
    <citation type="journal article" date="2014" name="Genome Announc.">
        <title>Complete Genome Sequence of Spiroplasma apis B31T (ATCC 33834), a Bacterium Associated with May Disease of Honeybees (Apis mellifera).</title>
        <authorList>
            <person name="Ku C."/>
            <person name="Lo W.S."/>
            <person name="Chen L.L."/>
            <person name="Kuo C.H."/>
        </authorList>
    </citation>
    <scope>NUCLEOTIDE SEQUENCE [LARGE SCALE GENOMIC DNA]</scope>
    <source>
        <strain evidence="2">B31</strain>
    </source>
</reference>
<evidence type="ECO:0000313" key="2">
    <source>
        <dbReference type="EMBL" id="AHB36511.1"/>
    </source>
</evidence>
<gene>
    <name evidence="2" type="ORF">SAPIS_v1c06660</name>
</gene>
<sequence>MFKKFWIYLLSFILLSPIIIFITKLNSNKEDEVVTKNFAEGQEGSSNVNDFMWGGKSLQYFIYKHSNIKENEDANKLLREFKSRLFDIYKNNEDDYFYMSLISSVINISAYGMSSYQEFFAEAYSKWTTTEDTAKNKSWEILNEYFLKIYNNIKNEYSGVINDTNWNNIKALIDQSTISSNISYDTKKTKSENDLSYKDLLYKSENFGLRSIGENDSIKYCQNALLASAQYYIGNGSNDTNYGATSSYLIDNEVKKFFGIFSYNSLGTIMNDSFTKASDKSIQEFKTFKKENVMFESFDKMNDYYLKVTNNDSYSNNKYKLNPGANIALSDSIERLGKFYNWSTEKVDELKSQTLDLFNISIKLSKYGDEYYLLYYLWGFIISRDFPLKDAGESTMAYTLTKFVVNKSNRSLAVSSSSAFLIFSSKSMNMYESSSLNDQYQKGWWSSPNIFCTLNHEMGHVMDGYLGSLKVYSEMNKRNFSDYIKQNPNNVTYKGRILGYEGDQTYNKSNLFMIIGITVGCVVGSLLIAQLIRTLVSKKPKSE</sequence>
<feature type="transmembrane region" description="Helical" evidence="1">
    <location>
        <begin position="5"/>
        <end position="23"/>
    </location>
</feature>
<keyword evidence="1" id="KW-0472">Membrane</keyword>
<dbReference type="HOGENOM" id="CLU_501429_0_0_14"/>
<organism evidence="2 3">
    <name type="scientific">Spiroplasma apis B31</name>
    <dbReference type="NCBI Taxonomy" id="1276258"/>
    <lineage>
        <taxon>Bacteria</taxon>
        <taxon>Bacillati</taxon>
        <taxon>Mycoplasmatota</taxon>
        <taxon>Mollicutes</taxon>
        <taxon>Entomoplasmatales</taxon>
        <taxon>Spiroplasmataceae</taxon>
        <taxon>Spiroplasma</taxon>
    </lineage>
</organism>
<keyword evidence="1" id="KW-0812">Transmembrane</keyword>
<proteinExistence type="predicted"/>
<keyword evidence="1" id="KW-1133">Transmembrane helix</keyword>
<evidence type="ECO:0000256" key="1">
    <source>
        <dbReference type="SAM" id="Phobius"/>
    </source>
</evidence>
<dbReference type="STRING" id="1276258.SAPIS_v1c06660"/>
<dbReference type="AlphaFoldDB" id="V5RK97"/>
<dbReference type="Proteomes" id="UP000018550">
    <property type="component" value="Chromosome"/>
</dbReference>
<accession>V5RK97</accession>
<dbReference type="KEGG" id="sapi:SAPIS_v1c06660"/>
<dbReference type="EMBL" id="CP006682">
    <property type="protein sequence ID" value="AHB36511.1"/>
    <property type="molecule type" value="Genomic_DNA"/>
</dbReference>
<keyword evidence="3" id="KW-1185">Reference proteome</keyword>
<dbReference type="RefSeq" id="WP_023789669.1">
    <property type="nucleotide sequence ID" value="NC_022998.1"/>
</dbReference>
<evidence type="ECO:0000313" key="3">
    <source>
        <dbReference type="Proteomes" id="UP000018550"/>
    </source>
</evidence>